<dbReference type="EMBL" id="GGEC01070974">
    <property type="protein sequence ID" value="MBX51458.1"/>
    <property type="molecule type" value="Transcribed_RNA"/>
</dbReference>
<evidence type="ECO:0000313" key="1">
    <source>
        <dbReference type="EMBL" id="MBX51458.1"/>
    </source>
</evidence>
<accession>A0A2P2P9L3</accession>
<organism evidence="1">
    <name type="scientific">Rhizophora mucronata</name>
    <name type="common">Asiatic mangrove</name>
    <dbReference type="NCBI Taxonomy" id="61149"/>
    <lineage>
        <taxon>Eukaryota</taxon>
        <taxon>Viridiplantae</taxon>
        <taxon>Streptophyta</taxon>
        <taxon>Embryophyta</taxon>
        <taxon>Tracheophyta</taxon>
        <taxon>Spermatophyta</taxon>
        <taxon>Magnoliopsida</taxon>
        <taxon>eudicotyledons</taxon>
        <taxon>Gunneridae</taxon>
        <taxon>Pentapetalae</taxon>
        <taxon>rosids</taxon>
        <taxon>fabids</taxon>
        <taxon>Malpighiales</taxon>
        <taxon>Rhizophoraceae</taxon>
        <taxon>Rhizophora</taxon>
    </lineage>
</organism>
<sequence length="16" mass="1922">MTIKVSSEEMQVKKRQ</sequence>
<protein>
    <submittedName>
        <fullName evidence="1">Mitochondrial outer membrane protein porin 2-like</fullName>
    </submittedName>
</protein>
<name>A0A2P2P9L3_RHIMU</name>
<reference evidence="1" key="1">
    <citation type="submission" date="2018-02" db="EMBL/GenBank/DDBJ databases">
        <title>Rhizophora mucronata_Transcriptome.</title>
        <authorList>
            <person name="Meera S.P."/>
            <person name="Sreeshan A."/>
            <person name="Augustine A."/>
        </authorList>
    </citation>
    <scope>NUCLEOTIDE SEQUENCE</scope>
    <source>
        <tissue evidence="1">Leaf</tissue>
    </source>
</reference>
<dbReference type="AlphaFoldDB" id="A0A2P2P9L3"/>
<proteinExistence type="predicted"/>